<comment type="function">
    <text evidence="11">Required for correct processing of both the 5' and 3' ends of 5S rRNA precursor. Cleaves both sides of a double-stranded region yielding mature 5S rRNA in one step.</text>
</comment>
<organism evidence="14 15">
    <name type="scientific">Macrococcus armenti</name>
    <dbReference type="NCBI Taxonomy" id="2875764"/>
    <lineage>
        <taxon>Bacteria</taxon>
        <taxon>Bacillati</taxon>
        <taxon>Bacillota</taxon>
        <taxon>Bacilli</taxon>
        <taxon>Bacillales</taxon>
        <taxon>Staphylococcaceae</taxon>
        <taxon>Macrococcus</taxon>
    </lineage>
</organism>
<protein>
    <recommendedName>
        <fullName evidence="11 12">Ribonuclease M5</fullName>
        <ecNumber evidence="11 12">3.1.26.8</ecNumber>
    </recommendedName>
    <alternativeName>
        <fullName evidence="11">RNase M5</fullName>
    </alternativeName>
    <alternativeName>
        <fullName evidence="11">Ribosomal RNA terminal maturase M5</fullName>
    </alternativeName>
</protein>
<dbReference type="InterPro" id="IPR034141">
    <property type="entry name" value="TOPRIM_RNase_M5-like"/>
</dbReference>
<evidence type="ECO:0000256" key="12">
    <source>
        <dbReference type="NCBIfam" id="TIGR00334"/>
    </source>
</evidence>
<dbReference type="SUPFAM" id="SSF110455">
    <property type="entry name" value="Toprim domain"/>
    <property type="match status" value="1"/>
</dbReference>
<evidence type="ECO:0000256" key="4">
    <source>
        <dbReference type="ARBA" id="ARBA00022722"/>
    </source>
</evidence>
<evidence type="ECO:0000256" key="2">
    <source>
        <dbReference type="ARBA" id="ARBA00022517"/>
    </source>
</evidence>
<dbReference type="PROSITE" id="PS50880">
    <property type="entry name" value="TOPRIM"/>
    <property type="match status" value="1"/>
</dbReference>
<keyword evidence="5" id="KW-0479">Metal-binding</keyword>
<keyword evidence="2 11" id="KW-0690">Ribosome biogenesis</keyword>
<keyword evidence="1 11" id="KW-0963">Cytoplasm</keyword>
<dbReference type="InterPro" id="IPR006171">
    <property type="entry name" value="TOPRIM_dom"/>
</dbReference>
<gene>
    <name evidence="11 14" type="primary">rnmV</name>
    <name evidence="14" type="ORF">MRZ06_10940</name>
</gene>
<evidence type="ECO:0000256" key="8">
    <source>
        <dbReference type="ARBA" id="ARBA00022801"/>
    </source>
</evidence>
<reference evidence="14" key="2">
    <citation type="submission" date="2022-04" db="EMBL/GenBank/DDBJ databases">
        <title>Antimicrobial genetic elements in methicillin-resistant Macrococcus armenti.</title>
        <authorList>
            <person name="Keller J.E."/>
            <person name="Schwendener S."/>
            <person name="Pantucek R."/>
            <person name="Perreten V."/>
        </authorList>
    </citation>
    <scope>NUCLEOTIDE SEQUENCE</scope>
    <source>
        <strain evidence="14">CCM 2609</strain>
    </source>
</reference>
<evidence type="ECO:0000256" key="3">
    <source>
        <dbReference type="ARBA" id="ARBA00022552"/>
    </source>
</evidence>
<dbReference type="EC" id="3.1.26.8" evidence="11 12"/>
<keyword evidence="8 11" id="KW-0378">Hydrolase</keyword>
<keyword evidence="9" id="KW-0460">Magnesium</keyword>
<dbReference type="NCBIfam" id="TIGR00334">
    <property type="entry name" value="5S_RNA_mat_M5"/>
    <property type="match status" value="1"/>
</dbReference>
<evidence type="ECO:0000256" key="7">
    <source>
        <dbReference type="ARBA" id="ARBA00022759"/>
    </source>
</evidence>
<sequence length="181" mass="19927">MKINEIIVVEGKDDTTRVKLAVTCDTIETNGSAIDEATLDAIKHAADVRGVIVLTDPDYPGNKIRKTIENYVPNVKHAFIDADVAVNKRGKIGIEHAPIEAIQDALIHVSTPFDHTSETVSKAFLVDNGLIVGPYAKEKRKNVCKYLKIGYCNGKQLFHRLNAFGITEADVYDALHNKGEK</sequence>
<name>A0ABY3ZZS7_9STAP</name>
<keyword evidence="15" id="KW-1185">Reference proteome</keyword>
<dbReference type="EMBL" id="CP094348">
    <property type="protein sequence ID" value="UOB20468.1"/>
    <property type="molecule type" value="Genomic_DNA"/>
</dbReference>
<keyword evidence="7 11" id="KW-0255">Endonuclease</keyword>
<reference evidence="14" key="1">
    <citation type="submission" date="2022-03" db="EMBL/GenBank/DDBJ databases">
        <authorList>
            <person name="Vrbovska V."/>
            <person name="Kovarovic V."/>
            <person name="Botka T."/>
            <person name="Pantucek R."/>
        </authorList>
    </citation>
    <scope>NUCLEOTIDE SEQUENCE</scope>
    <source>
        <strain evidence="14">CCM 2609</strain>
    </source>
</reference>
<dbReference type="GO" id="GO:0043822">
    <property type="term" value="F:ribonuclease M5 activity"/>
    <property type="evidence" value="ECO:0007669"/>
    <property type="project" value="UniProtKB-EC"/>
</dbReference>
<evidence type="ECO:0000313" key="15">
    <source>
        <dbReference type="Proteomes" id="UP000830343"/>
    </source>
</evidence>
<dbReference type="Pfam" id="PF01751">
    <property type="entry name" value="Toprim"/>
    <property type="match status" value="1"/>
</dbReference>
<evidence type="ECO:0000313" key="14">
    <source>
        <dbReference type="EMBL" id="UOB20468.1"/>
    </source>
</evidence>
<dbReference type="SMART" id="SM00493">
    <property type="entry name" value="TOPRIM"/>
    <property type="match status" value="1"/>
</dbReference>
<dbReference type="InterPro" id="IPR004466">
    <property type="entry name" value="RNase_M5"/>
</dbReference>
<dbReference type="Proteomes" id="UP000830343">
    <property type="component" value="Chromosome"/>
</dbReference>
<comment type="similarity">
    <text evidence="11">Belongs to the ribonuclease M5 family.</text>
</comment>
<dbReference type="CDD" id="cd01027">
    <property type="entry name" value="TOPRIM_RNase_M5_like"/>
    <property type="match status" value="1"/>
</dbReference>
<dbReference type="InterPro" id="IPR025156">
    <property type="entry name" value="RNase_M5_C"/>
</dbReference>
<dbReference type="HAMAP" id="MF_01469">
    <property type="entry name" value="RNase_M5"/>
    <property type="match status" value="1"/>
</dbReference>
<comment type="subcellular location">
    <subcellularLocation>
        <location evidence="11">Cytoplasm</location>
    </subcellularLocation>
</comment>
<evidence type="ECO:0000259" key="13">
    <source>
        <dbReference type="PROSITE" id="PS50880"/>
    </source>
</evidence>
<comment type="catalytic activity">
    <reaction evidence="11">
        <text>Endonucleolytic cleavage of RNA, removing 21 and 42 nucleotides, respectively, from the 5'- and 3'-termini of a 5S-rRNA precursor.</text>
        <dbReference type="EC" id="3.1.26.8"/>
    </reaction>
</comment>
<accession>A0ABY3ZZS7</accession>
<keyword evidence="10 11" id="KW-0694">RNA-binding</keyword>
<evidence type="ECO:0000256" key="10">
    <source>
        <dbReference type="ARBA" id="ARBA00022884"/>
    </source>
</evidence>
<dbReference type="Pfam" id="PF13331">
    <property type="entry name" value="DUF4093"/>
    <property type="match status" value="1"/>
</dbReference>
<keyword evidence="3 11" id="KW-0698">rRNA processing</keyword>
<evidence type="ECO:0000256" key="11">
    <source>
        <dbReference type="HAMAP-Rule" id="MF_01469"/>
    </source>
</evidence>
<evidence type="ECO:0000256" key="6">
    <source>
        <dbReference type="ARBA" id="ARBA00022730"/>
    </source>
</evidence>
<dbReference type="PANTHER" id="PTHR39156:SF1">
    <property type="entry name" value="RIBONUCLEASE M5"/>
    <property type="match status" value="1"/>
</dbReference>
<dbReference type="PANTHER" id="PTHR39156">
    <property type="entry name" value="RIBONUCLEASE M5"/>
    <property type="match status" value="1"/>
</dbReference>
<keyword evidence="6 11" id="KW-0699">rRNA-binding</keyword>
<evidence type="ECO:0000256" key="5">
    <source>
        <dbReference type="ARBA" id="ARBA00022723"/>
    </source>
</evidence>
<feature type="domain" description="Toprim" evidence="13">
    <location>
        <begin position="4"/>
        <end position="87"/>
    </location>
</feature>
<keyword evidence="4 11" id="KW-0540">Nuclease</keyword>
<evidence type="ECO:0000256" key="9">
    <source>
        <dbReference type="ARBA" id="ARBA00022842"/>
    </source>
</evidence>
<proteinExistence type="inferred from homology"/>
<dbReference type="RefSeq" id="WP_243365812.1">
    <property type="nucleotide sequence ID" value="NZ_CP094348.1"/>
</dbReference>
<dbReference type="Gene3D" id="3.40.1360.10">
    <property type="match status" value="1"/>
</dbReference>
<evidence type="ECO:0000256" key="1">
    <source>
        <dbReference type="ARBA" id="ARBA00022490"/>
    </source>
</evidence>